<name>A0A0D9VEX5_9ORYZ</name>
<dbReference type="Gramene" id="LPERR02G10590.1">
    <property type="protein sequence ID" value="LPERR02G10590.1"/>
    <property type="gene ID" value="LPERR02G10590"/>
</dbReference>
<evidence type="ECO:0000313" key="2">
    <source>
        <dbReference type="Proteomes" id="UP000032180"/>
    </source>
</evidence>
<keyword evidence="2" id="KW-1185">Reference proteome</keyword>
<organism evidence="1 2">
    <name type="scientific">Leersia perrieri</name>
    <dbReference type="NCBI Taxonomy" id="77586"/>
    <lineage>
        <taxon>Eukaryota</taxon>
        <taxon>Viridiplantae</taxon>
        <taxon>Streptophyta</taxon>
        <taxon>Embryophyta</taxon>
        <taxon>Tracheophyta</taxon>
        <taxon>Spermatophyta</taxon>
        <taxon>Magnoliopsida</taxon>
        <taxon>Liliopsida</taxon>
        <taxon>Poales</taxon>
        <taxon>Poaceae</taxon>
        <taxon>BOP clade</taxon>
        <taxon>Oryzoideae</taxon>
        <taxon>Oryzeae</taxon>
        <taxon>Oryzinae</taxon>
        <taxon>Leersia</taxon>
    </lineage>
</organism>
<reference evidence="1 2" key="1">
    <citation type="submission" date="2012-08" db="EMBL/GenBank/DDBJ databases">
        <title>Oryza genome evolution.</title>
        <authorList>
            <person name="Wing R.A."/>
        </authorList>
    </citation>
    <scope>NUCLEOTIDE SEQUENCE</scope>
</reference>
<protein>
    <submittedName>
        <fullName evidence="1">Uncharacterized protein</fullName>
    </submittedName>
</protein>
<dbReference type="Proteomes" id="UP000032180">
    <property type="component" value="Chromosome 2"/>
</dbReference>
<reference evidence="1" key="3">
    <citation type="submission" date="2015-04" db="UniProtKB">
        <authorList>
            <consortium name="EnsemblPlants"/>
        </authorList>
    </citation>
    <scope>IDENTIFICATION</scope>
</reference>
<dbReference type="HOGENOM" id="CLU_2625532_0_0_1"/>
<proteinExistence type="predicted"/>
<accession>A0A0D9VEX5</accession>
<sequence length="78" mass="8921">MINMKPACMRTQRLALGKAATPPPCATAHNWVQYYSWHICCILQAQLRSVVNHLPTVPLETVSRKPWHAYKGHRATRL</sequence>
<reference evidence="2" key="2">
    <citation type="submission" date="2013-12" db="EMBL/GenBank/DDBJ databases">
        <authorList>
            <person name="Yu Y."/>
            <person name="Lee S."/>
            <person name="de Baynast K."/>
            <person name="Wissotski M."/>
            <person name="Liu L."/>
            <person name="Talag J."/>
            <person name="Goicoechea J."/>
            <person name="Angelova A."/>
            <person name="Jetty R."/>
            <person name="Kudrna D."/>
            <person name="Golser W."/>
            <person name="Rivera L."/>
            <person name="Zhang J."/>
            <person name="Wing R."/>
        </authorList>
    </citation>
    <scope>NUCLEOTIDE SEQUENCE</scope>
</reference>
<evidence type="ECO:0000313" key="1">
    <source>
        <dbReference type="EnsemblPlants" id="LPERR02G10590.1"/>
    </source>
</evidence>
<dbReference type="EnsemblPlants" id="LPERR02G10590.1">
    <property type="protein sequence ID" value="LPERR02G10590.1"/>
    <property type="gene ID" value="LPERR02G10590"/>
</dbReference>
<dbReference type="AlphaFoldDB" id="A0A0D9VEX5"/>